<dbReference type="GO" id="GO:0006281">
    <property type="term" value="P:DNA repair"/>
    <property type="evidence" value="ECO:0007669"/>
    <property type="project" value="InterPro"/>
</dbReference>
<reference evidence="1" key="1">
    <citation type="submission" date="2023-10" db="EMBL/GenBank/DDBJ databases">
        <title>Production of high quality cheese from raw caw milk (raw cheese).</title>
        <authorList>
            <person name="Samouris G."/>
        </authorList>
    </citation>
    <scope>NUCLEOTIDE SEQUENCE</scope>
    <source>
        <strain evidence="1">M17-3</strain>
    </source>
</reference>
<sequence>MKFEFFMDKMPTTRQQKGIKVVKGHVRSYNRGNTANYELQKNLLMNKPKVPFDKGVAVTLKVYFVYGTKDKKKWGKRKITRPDGDNLMKGFQDYMQHYRYFMDDAQIAPLIVDRFWGQNNKIIVELFKTDETLIMF</sequence>
<dbReference type="GO" id="GO:0000287">
    <property type="term" value="F:magnesium ion binding"/>
    <property type="evidence" value="ECO:0007669"/>
    <property type="project" value="InterPro"/>
</dbReference>
<organism evidence="1 2">
    <name type="scientific">Lactococcus lactis</name>
    <dbReference type="NCBI Taxonomy" id="1358"/>
    <lineage>
        <taxon>Bacteria</taxon>
        <taxon>Bacillati</taxon>
        <taxon>Bacillota</taxon>
        <taxon>Bacilli</taxon>
        <taxon>Lactobacillales</taxon>
        <taxon>Streptococcaceae</taxon>
        <taxon>Lactococcus</taxon>
    </lineage>
</organism>
<proteinExistence type="predicted"/>
<evidence type="ECO:0000313" key="2">
    <source>
        <dbReference type="Proteomes" id="UP001186047"/>
    </source>
</evidence>
<dbReference type="Pfam" id="PF05866">
    <property type="entry name" value="RusA"/>
    <property type="match status" value="1"/>
</dbReference>
<dbReference type="SUPFAM" id="SSF103084">
    <property type="entry name" value="Holliday junction resolvase RusA"/>
    <property type="match status" value="1"/>
</dbReference>
<protein>
    <submittedName>
        <fullName evidence="1">RusA family crossover junction endodeoxyribonuclease</fullName>
    </submittedName>
</protein>
<dbReference type="InterPro" id="IPR008822">
    <property type="entry name" value="Endonuclease_RusA-like"/>
</dbReference>
<dbReference type="InterPro" id="IPR036614">
    <property type="entry name" value="RusA-like_sf"/>
</dbReference>
<dbReference type="GO" id="GO:0006310">
    <property type="term" value="P:DNA recombination"/>
    <property type="evidence" value="ECO:0007669"/>
    <property type="project" value="InterPro"/>
</dbReference>
<accession>A0AAE4T2J8</accession>
<dbReference type="EMBL" id="JAWHVL010000040">
    <property type="protein sequence ID" value="MDV2633892.1"/>
    <property type="molecule type" value="Genomic_DNA"/>
</dbReference>
<name>A0AAE4T2J8_9LACT</name>
<comment type="caution">
    <text evidence="1">The sequence shown here is derived from an EMBL/GenBank/DDBJ whole genome shotgun (WGS) entry which is preliminary data.</text>
</comment>
<dbReference type="Gene3D" id="3.30.1330.70">
    <property type="entry name" value="Holliday junction resolvase RusA"/>
    <property type="match status" value="1"/>
</dbReference>
<evidence type="ECO:0000313" key="1">
    <source>
        <dbReference type="EMBL" id="MDV2633892.1"/>
    </source>
</evidence>
<dbReference type="Proteomes" id="UP001186047">
    <property type="component" value="Unassembled WGS sequence"/>
</dbReference>
<dbReference type="AlphaFoldDB" id="A0AAE4T2J8"/>
<dbReference type="RefSeq" id="WP_317059500.1">
    <property type="nucleotide sequence ID" value="NZ_JAWHVL010000040.1"/>
</dbReference>
<gene>
    <name evidence="1" type="ORF">RZO31_13650</name>
</gene>